<feature type="chain" id="PRO_5011682025" description="Outer membrane protein beta-barrel domain-containing protein" evidence="1">
    <location>
        <begin position="26"/>
        <end position="246"/>
    </location>
</feature>
<name>A0A1I4YZR1_9GAMM</name>
<evidence type="ECO:0000256" key="1">
    <source>
        <dbReference type="SAM" id="SignalP"/>
    </source>
</evidence>
<dbReference type="OrthoDB" id="9793561at2"/>
<dbReference type="STRING" id="578942.SAMN05216289_12147"/>
<evidence type="ECO:0008006" key="4">
    <source>
        <dbReference type="Google" id="ProtNLM"/>
    </source>
</evidence>
<evidence type="ECO:0000313" key="3">
    <source>
        <dbReference type="Proteomes" id="UP000198575"/>
    </source>
</evidence>
<gene>
    <name evidence="2" type="ORF">SAMN05216289_12147</name>
</gene>
<accession>A0A1I4YZR1</accession>
<dbReference type="RefSeq" id="WP_092408911.1">
    <property type="nucleotide sequence ID" value="NZ_FOVF01000021.1"/>
</dbReference>
<dbReference type="EMBL" id="FOVF01000021">
    <property type="protein sequence ID" value="SFN43536.1"/>
    <property type="molecule type" value="Genomic_DNA"/>
</dbReference>
<feature type="signal peptide" evidence="1">
    <location>
        <begin position="1"/>
        <end position="25"/>
    </location>
</feature>
<evidence type="ECO:0000313" key="2">
    <source>
        <dbReference type="EMBL" id="SFN43536.1"/>
    </source>
</evidence>
<dbReference type="AlphaFoldDB" id="A0A1I4YZR1"/>
<organism evidence="2 3">
    <name type="scientific">Dokdonella immobilis</name>
    <dbReference type="NCBI Taxonomy" id="578942"/>
    <lineage>
        <taxon>Bacteria</taxon>
        <taxon>Pseudomonadati</taxon>
        <taxon>Pseudomonadota</taxon>
        <taxon>Gammaproteobacteria</taxon>
        <taxon>Lysobacterales</taxon>
        <taxon>Rhodanobacteraceae</taxon>
        <taxon>Dokdonella</taxon>
    </lineage>
</organism>
<sequence length="246" mass="26997">MTRAALAIAIAAGSAGLMAAAPACAGPCKGALGLSSENIYRGISQSEGRTSAFGDLHCTLANDWVVGLGAHAIRAPSGRPDTQLTGYLDRRWRFDDDWSAQLGLIHYEPLQARNRAGFQYDELNAALGWRGRWLLAFAWSPRVGNAYIGDPAGYNGWLRIESSWRQPLGGGFSIDISLGHAHPSGTPPHDYRYANLALNAAFGDLYLSINRIWTGPLRFRYEALDPPFEFTFPARQRWVGSVVWVF</sequence>
<reference evidence="2 3" key="1">
    <citation type="submission" date="2016-10" db="EMBL/GenBank/DDBJ databases">
        <authorList>
            <person name="de Groot N.N."/>
        </authorList>
    </citation>
    <scope>NUCLEOTIDE SEQUENCE [LARGE SCALE GENOMIC DNA]</scope>
    <source>
        <strain evidence="2 3">CGMCC 1.7659</strain>
    </source>
</reference>
<protein>
    <recommendedName>
        <fullName evidence="4">Outer membrane protein beta-barrel domain-containing protein</fullName>
    </recommendedName>
</protein>
<keyword evidence="3" id="KW-1185">Reference proteome</keyword>
<proteinExistence type="predicted"/>
<keyword evidence="1" id="KW-0732">Signal</keyword>
<dbReference type="Proteomes" id="UP000198575">
    <property type="component" value="Unassembled WGS sequence"/>
</dbReference>